<evidence type="ECO:0000256" key="1">
    <source>
        <dbReference type="SAM" id="Phobius"/>
    </source>
</evidence>
<organism evidence="3 4">
    <name type="scientific">Bifidobacterium callimiconis</name>
    <dbReference type="NCBI Taxonomy" id="2306973"/>
    <lineage>
        <taxon>Bacteria</taxon>
        <taxon>Bacillati</taxon>
        <taxon>Actinomycetota</taxon>
        <taxon>Actinomycetes</taxon>
        <taxon>Bifidobacteriales</taxon>
        <taxon>Bifidobacteriaceae</taxon>
        <taxon>Bifidobacterium</taxon>
    </lineage>
</organism>
<comment type="caution">
    <text evidence="3">The sequence shown here is derived from an EMBL/GenBank/DDBJ whole genome shotgun (WGS) entry which is preliminary data.</text>
</comment>
<dbReference type="InterPro" id="IPR052734">
    <property type="entry name" value="Nod_factor_acetyltransferase"/>
</dbReference>
<feature type="transmembrane region" description="Helical" evidence="1">
    <location>
        <begin position="167"/>
        <end position="184"/>
    </location>
</feature>
<keyword evidence="1" id="KW-1133">Transmembrane helix</keyword>
<name>A0A430FED9_9BIFI</name>
<feature type="transmembrane region" description="Helical" evidence="1">
    <location>
        <begin position="37"/>
        <end position="55"/>
    </location>
</feature>
<dbReference type="AlphaFoldDB" id="A0A430FED9"/>
<dbReference type="GO" id="GO:0016747">
    <property type="term" value="F:acyltransferase activity, transferring groups other than amino-acyl groups"/>
    <property type="evidence" value="ECO:0007669"/>
    <property type="project" value="InterPro"/>
</dbReference>
<feature type="transmembrane region" description="Helical" evidence="1">
    <location>
        <begin position="119"/>
        <end position="139"/>
    </location>
</feature>
<evidence type="ECO:0000313" key="3">
    <source>
        <dbReference type="EMBL" id="RSX51138.1"/>
    </source>
</evidence>
<feature type="transmembrane region" description="Helical" evidence="1">
    <location>
        <begin position="205"/>
        <end position="222"/>
    </location>
</feature>
<dbReference type="OrthoDB" id="6623990at2"/>
<protein>
    <submittedName>
        <fullName evidence="3">Acetyltransferase</fullName>
    </submittedName>
</protein>
<dbReference type="PANTHER" id="PTHR37312">
    <property type="entry name" value="MEMBRANE-BOUND ACYLTRANSFERASE YKRP-RELATED"/>
    <property type="match status" value="1"/>
</dbReference>
<dbReference type="PANTHER" id="PTHR37312:SF1">
    <property type="entry name" value="MEMBRANE-BOUND ACYLTRANSFERASE YKRP-RELATED"/>
    <property type="match status" value="1"/>
</dbReference>
<feature type="domain" description="Acyltransferase 3" evidence="2">
    <location>
        <begin position="6"/>
        <end position="317"/>
    </location>
</feature>
<sequence length="342" mass="38276">MGKRIEYMDAAKGIGILAVVIAHIDIDLLRGKNLFDIALYTFHLPLFFLISGYFFSCRGDFKSFALKKSRAYLIPYAFAAVVITVFELFAQCVISHRSILEVGSYMLGGFLVQRRFTTLWFLAALFVSELVFWTLIRLLEDNERRLLAVCTALGTLGILYNEFVRVFLPWNLDVVLVILLYLAVGYTCRKRDVMIMLIGHRARSLIMAVAVSVACSLINYRLCGEPYEMFAGQYGIFPLTVIAACCGSVAVILLMSLVRCRPLNWLGRNTMVFFMFHQSIAMPIAVKALAVLPFSSSSTLVGRAVAFLVVISICCMIHAVIMILHCGVLIGKPNARTLGRHR</sequence>
<proteinExistence type="predicted"/>
<evidence type="ECO:0000259" key="2">
    <source>
        <dbReference type="Pfam" id="PF01757"/>
    </source>
</evidence>
<evidence type="ECO:0000313" key="4">
    <source>
        <dbReference type="Proteomes" id="UP000288607"/>
    </source>
</evidence>
<reference evidence="3 4" key="1">
    <citation type="submission" date="2018-09" db="EMBL/GenBank/DDBJ databases">
        <title>Characterization of the phylogenetic diversity of five novel species belonging to the genus Bifidobacterium.</title>
        <authorList>
            <person name="Lugli G.A."/>
            <person name="Duranti S."/>
            <person name="Milani C."/>
        </authorList>
    </citation>
    <scope>NUCLEOTIDE SEQUENCE [LARGE SCALE GENOMIC DNA]</scope>
    <source>
        <strain evidence="3 4">2028B</strain>
    </source>
</reference>
<keyword evidence="1" id="KW-0472">Membrane</keyword>
<feature type="transmembrane region" description="Helical" evidence="1">
    <location>
        <begin position="234"/>
        <end position="258"/>
    </location>
</feature>
<keyword evidence="1" id="KW-0812">Transmembrane</keyword>
<dbReference type="Proteomes" id="UP000288607">
    <property type="component" value="Unassembled WGS sequence"/>
</dbReference>
<gene>
    <name evidence="3" type="ORF">D2E23_0983</name>
</gene>
<feature type="transmembrane region" description="Helical" evidence="1">
    <location>
        <begin position="270"/>
        <end position="292"/>
    </location>
</feature>
<dbReference type="RefSeq" id="WP_126029889.1">
    <property type="nucleotide sequence ID" value="NZ_QXGJ01000004.1"/>
</dbReference>
<keyword evidence="3" id="KW-0808">Transferase</keyword>
<dbReference type="EMBL" id="QXGJ01000004">
    <property type="protein sequence ID" value="RSX51138.1"/>
    <property type="molecule type" value="Genomic_DNA"/>
</dbReference>
<dbReference type="Pfam" id="PF01757">
    <property type="entry name" value="Acyl_transf_3"/>
    <property type="match status" value="1"/>
</dbReference>
<feature type="transmembrane region" description="Helical" evidence="1">
    <location>
        <begin position="76"/>
        <end position="99"/>
    </location>
</feature>
<feature type="transmembrane region" description="Helical" evidence="1">
    <location>
        <begin position="304"/>
        <end position="330"/>
    </location>
</feature>
<accession>A0A430FED9</accession>
<feature type="transmembrane region" description="Helical" evidence="1">
    <location>
        <begin position="146"/>
        <end position="161"/>
    </location>
</feature>
<keyword evidence="4" id="KW-1185">Reference proteome</keyword>
<dbReference type="InterPro" id="IPR002656">
    <property type="entry name" value="Acyl_transf_3_dom"/>
</dbReference>